<dbReference type="AlphaFoldDB" id="A0A1K1N987"/>
<dbReference type="EMBL" id="FPJE01000004">
    <property type="protein sequence ID" value="SFW30910.1"/>
    <property type="molecule type" value="Genomic_DNA"/>
</dbReference>
<dbReference type="Proteomes" id="UP000182248">
    <property type="component" value="Unassembled WGS sequence"/>
</dbReference>
<name>A0A1K1N987_9FLAO</name>
<reference evidence="1 2" key="1">
    <citation type="submission" date="2016-11" db="EMBL/GenBank/DDBJ databases">
        <authorList>
            <person name="Jaros S."/>
            <person name="Januszkiewicz K."/>
            <person name="Wedrychowicz H."/>
        </authorList>
    </citation>
    <scope>NUCLEOTIDE SEQUENCE [LARGE SCALE GENOMIC DNA]</scope>
    <source>
        <strain evidence="1 2">CGMCC 1.12145</strain>
    </source>
</reference>
<protein>
    <submittedName>
        <fullName evidence="1">Gluconate 2-dehydrogenase subunit 3</fullName>
    </submittedName>
</protein>
<evidence type="ECO:0000313" key="1">
    <source>
        <dbReference type="EMBL" id="SFW30910.1"/>
    </source>
</evidence>
<gene>
    <name evidence="1" type="ORF">SAMN02927921_01049</name>
</gene>
<proteinExistence type="predicted"/>
<accession>A0A1K1N987</accession>
<keyword evidence="2" id="KW-1185">Reference proteome</keyword>
<dbReference type="RefSeq" id="WP_072316320.1">
    <property type="nucleotide sequence ID" value="NZ_FPJE01000004.1"/>
</dbReference>
<evidence type="ECO:0000313" key="2">
    <source>
        <dbReference type="Proteomes" id="UP000182248"/>
    </source>
</evidence>
<dbReference type="STRING" id="1150368.SAMN02927921_01049"/>
<dbReference type="OrthoDB" id="129242at2"/>
<dbReference type="Pfam" id="PF13618">
    <property type="entry name" value="Gluconate_2-dh3"/>
    <property type="match status" value="1"/>
</dbReference>
<sequence length="234" mass="26059">MDRRETIKTLVIGGVASGLMLHGCVPAEDKKEVVGVEPKHDGEGYGRTPEEAAHDTELKSKTFFTEHEMATIAVLADIIIPEDDTSGSATEAGVPDFIEFIVKDIPQHQIPLRGGLMWLDRESALRYDKKFISCSDGEREAIVKDIAYPEEVSPELKQGAVFFSRIRNLVATGFYTSQLGIKDLGYVGNTPNVWDGVPQDVLDKHGMAYDEKMLKNSIQPEDRGEIMNWDNYEV</sequence>
<organism evidence="1 2">
    <name type="scientific">Sinomicrobium oceani</name>
    <dbReference type="NCBI Taxonomy" id="1150368"/>
    <lineage>
        <taxon>Bacteria</taxon>
        <taxon>Pseudomonadati</taxon>
        <taxon>Bacteroidota</taxon>
        <taxon>Flavobacteriia</taxon>
        <taxon>Flavobacteriales</taxon>
        <taxon>Flavobacteriaceae</taxon>
        <taxon>Sinomicrobium</taxon>
    </lineage>
</organism>
<dbReference type="InterPro" id="IPR027056">
    <property type="entry name" value="Gluconate_2DH_su3"/>
</dbReference>